<feature type="domain" description="F-box/LRR-repeat protein 15/At3g58940/PEG3-like LRR" evidence="1">
    <location>
        <begin position="8"/>
        <end position="117"/>
    </location>
</feature>
<name>A0AAQ3USR1_PASNO</name>
<protein>
    <recommendedName>
        <fullName evidence="1">F-box/LRR-repeat protein 15/At3g58940/PEG3-like LRR domain-containing protein</fullName>
    </recommendedName>
</protein>
<dbReference type="InterPro" id="IPR055411">
    <property type="entry name" value="LRR_FXL15/At3g58940/PEG3-like"/>
</dbReference>
<evidence type="ECO:0000313" key="3">
    <source>
        <dbReference type="Proteomes" id="UP001341281"/>
    </source>
</evidence>
<feature type="non-terminal residue" evidence="2">
    <location>
        <position position="206"/>
    </location>
</feature>
<dbReference type="Pfam" id="PF24758">
    <property type="entry name" value="LRR_At5g56370"/>
    <property type="match status" value="1"/>
</dbReference>
<dbReference type="Proteomes" id="UP001341281">
    <property type="component" value="Chromosome 10"/>
</dbReference>
<sequence>MSFFQSCPAAFKWLNALTLRNIMFGDSDIHNLLNTCNKLGELLSLTTCDAVLNPVNGEVAVLTVDAPKSALLALEITTCGFARIDLVQAPCLKRLVCDHWIGVNPRPLRFGNVPRLHNVILNCSAEHPQAPFTLSHCLANTASLSILYLNFCDQMIWVELEGPKHLSPILSNLRDVYLYNISYDCDLNWTMFVLEAAPSLKNFYLK</sequence>
<gene>
    <name evidence="2" type="ORF">U9M48_041436</name>
</gene>
<proteinExistence type="predicted"/>
<keyword evidence="3" id="KW-1185">Reference proteome</keyword>
<dbReference type="SUPFAM" id="SSF52047">
    <property type="entry name" value="RNI-like"/>
    <property type="match status" value="1"/>
</dbReference>
<organism evidence="2 3">
    <name type="scientific">Paspalum notatum var. saurae</name>
    <dbReference type="NCBI Taxonomy" id="547442"/>
    <lineage>
        <taxon>Eukaryota</taxon>
        <taxon>Viridiplantae</taxon>
        <taxon>Streptophyta</taxon>
        <taxon>Embryophyta</taxon>
        <taxon>Tracheophyta</taxon>
        <taxon>Spermatophyta</taxon>
        <taxon>Magnoliopsida</taxon>
        <taxon>Liliopsida</taxon>
        <taxon>Poales</taxon>
        <taxon>Poaceae</taxon>
        <taxon>PACMAD clade</taxon>
        <taxon>Panicoideae</taxon>
        <taxon>Andropogonodae</taxon>
        <taxon>Paspaleae</taxon>
        <taxon>Paspalinae</taxon>
        <taxon>Paspalum</taxon>
    </lineage>
</organism>
<reference evidence="2 3" key="1">
    <citation type="submission" date="2024-02" db="EMBL/GenBank/DDBJ databases">
        <title>High-quality chromosome-scale genome assembly of Pensacola bahiagrass (Paspalum notatum Flugge var. saurae).</title>
        <authorList>
            <person name="Vega J.M."/>
            <person name="Podio M."/>
            <person name="Orjuela J."/>
            <person name="Siena L.A."/>
            <person name="Pessino S.C."/>
            <person name="Combes M.C."/>
            <person name="Mariac C."/>
            <person name="Albertini E."/>
            <person name="Pupilli F."/>
            <person name="Ortiz J.P.A."/>
            <person name="Leblanc O."/>
        </authorList>
    </citation>
    <scope>NUCLEOTIDE SEQUENCE [LARGE SCALE GENOMIC DNA]</scope>
    <source>
        <strain evidence="2">R1</strain>
        <tissue evidence="2">Leaf</tissue>
    </source>
</reference>
<accession>A0AAQ3USR1</accession>
<dbReference type="AlphaFoldDB" id="A0AAQ3USR1"/>
<dbReference type="EMBL" id="CP144754">
    <property type="protein sequence ID" value="WVZ95705.1"/>
    <property type="molecule type" value="Genomic_DNA"/>
</dbReference>
<evidence type="ECO:0000313" key="2">
    <source>
        <dbReference type="EMBL" id="WVZ95705.1"/>
    </source>
</evidence>
<dbReference type="PANTHER" id="PTHR32153">
    <property type="entry name" value="OJ000223_09.16 PROTEIN"/>
    <property type="match status" value="1"/>
</dbReference>
<dbReference type="InterPro" id="IPR044997">
    <property type="entry name" value="F-box_plant"/>
</dbReference>
<evidence type="ECO:0000259" key="1">
    <source>
        <dbReference type="Pfam" id="PF24758"/>
    </source>
</evidence>